<protein>
    <submittedName>
        <fullName evidence="1">ADP-ribosylglycohydrolase family protein</fullName>
    </submittedName>
</protein>
<organism evidence="1 2">
    <name type="scientific">Selenomonas dianae</name>
    <dbReference type="NCBI Taxonomy" id="135079"/>
    <lineage>
        <taxon>Bacteria</taxon>
        <taxon>Bacillati</taxon>
        <taxon>Bacillota</taxon>
        <taxon>Negativicutes</taxon>
        <taxon>Selenomonadales</taxon>
        <taxon>Selenomonadaceae</taxon>
        <taxon>Selenomonas</taxon>
    </lineage>
</organism>
<proteinExistence type="predicted"/>
<keyword evidence="2" id="KW-1185">Reference proteome</keyword>
<dbReference type="InterPro" id="IPR005502">
    <property type="entry name" value="Ribosyl_crysJ1"/>
</dbReference>
<dbReference type="InterPro" id="IPR050792">
    <property type="entry name" value="ADP-ribosylglycohydrolase"/>
</dbReference>
<dbReference type="Proteomes" id="UP001500399">
    <property type="component" value="Unassembled WGS sequence"/>
</dbReference>
<dbReference type="Pfam" id="PF03747">
    <property type="entry name" value="ADP_ribosyl_GH"/>
    <property type="match status" value="1"/>
</dbReference>
<name>A0ABP3CI39_9FIRM</name>
<dbReference type="PANTHER" id="PTHR16222">
    <property type="entry name" value="ADP-RIBOSYLGLYCOHYDROLASE"/>
    <property type="match status" value="1"/>
</dbReference>
<gene>
    <name evidence="1" type="ORF">GCM10008919_06800</name>
</gene>
<comment type="caution">
    <text evidence="1">The sequence shown here is derived from an EMBL/GenBank/DDBJ whole genome shotgun (WGS) entry which is preliminary data.</text>
</comment>
<evidence type="ECO:0000313" key="2">
    <source>
        <dbReference type="Proteomes" id="UP001500399"/>
    </source>
</evidence>
<reference evidence="2" key="1">
    <citation type="journal article" date="2019" name="Int. J. Syst. Evol. Microbiol.">
        <title>The Global Catalogue of Microorganisms (GCM) 10K type strain sequencing project: providing services to taxonomists for standard genome sequencing and annotation.</title>
        <authorList>
            <consortium name="The Broad Institute Genomics Platform"/>
            <consortium name="The Broad Institute Genome Sequencing Center for Infectious Disease"/>
            <person name="Wu L."/>
            <person name="Ma J."/>
        </authorList>
    </citation>
    <scope>NUCLEOTIDE SEQUENCE [LARGE SCALE GENOMIC DNA]</scope>
    <source>
        <strain evidence="2">JCM 8542</strain>
    </source>
</reference>
<dbReference type="InterPro" id="IPR036705">
    <property type="entry name" value="Ribosyl_crysJ1_sf"/>
</dbReference>
<dbReference type="PANTHER" id="PTHR16222:SF12">
    <property type="entry name" value="ADP-RIBOSYLGLYCOHYDROLASE-RELATED"/>
    <property type="match status" value="1"/>
</dbReference>
<accession>A0ABP3CI39</accession>
<sequence length="299" mass="31939">MARNEDKIRGALYGVAIGDALGGPLEFMNAEQIKQKYGGRVTEMVGGGWLSLTPGETTDDTAMTLAVCEGIMDNASAPIEPIGRRFIEWVNTAPKDIGMTCARSISTALANLAAGMDAEAAWDAAGKRTAEENGDRSGGNGALMRTIGTALAYEGAEERAERTTQIAEMTHYDALSSDICRYYADAVHRFIKDEQDAGLIPLNTMAGVSEYGFSNCVNPSGWAPESMECAYFAFITEGDFENALITAVNLGGDADTIGAITGGLAGAYYGYDAIPQRWIEAIPADIRARLDAFVEWVVR</sequence>
<dbReference type="Gene3D" id="1.10.4080.10">
    <property type="entry name" value="ADP-ribosylation/Crystallin J1"/>
    <property type="match status" value="1"/>
</dbReference>
<dbReference type="SUPFAM" id="SSF101478">
    <property type="entry name" value="ADP-ribosylglycohydrolase"/>
    <property type="match status" value="1"/>
</dbReference>
<dbReference type="EMBL" id="BAAACR010000004">
    <property type="protein sequence ID" value="GAA0206195.1"/>
    <property type="molecule type" value="Genomic_DNA"/>
</dbReference>
<dbReference type="RefSeq" id="WP_304986315.1">
    <property type="nucleotide sequence ID" value="NZ_BAAACR010000004.1"/>
</dbReference>
<evidence type="ECO:0000313" key="1">
    <source>
        <dbReference type="EMBL" id="GAA0206195.1"/>
    </source>
</evidence>